<evidence type="ECO:0000259" key="8">
    <source>
        <dbReference type="Pfam" id="PF11893"/>
    </source>
</evidence>
<name>Q12LQ9_SHEDO</name>
<dbReference type="HOGENOM" id="CLU_030247_1_0_6"/>
<dbReference type="Pfam" id="PF11893">
    <property type="entry name" value="DUF3413"/>
    <property type="match status" value="1"/>
</dbReference>
<organism evidence="9 10">
    <name type="scientific">Shewanella denitrificans (strain OS217 / ATCC BAA-1090 / DSM 15013)</name>
    <dbReference type="NCBI Taxonomy" id="318161"/>
    <lineage>
        <taxon>Bacteria</taxon>
        <taxon>Pseudomonadati</taxon>
        <taxon>Pseudomonadota</taxon>
        <taxon>Gammaproteobacteria</taxon>
        <taxon>Alteromonadales</taxon>
        <taxon>Shewanellaceae</taxon>
        <taxon>Shewanella</taxon>
    </lineage>
</organism>
<feature type="domain" description="Sulfatase N-terminal" evidence="7">
    <location>
        <begin position="258"/>
        <end position="520"/>
    </location>
</feature>
<dbReference type="InterPro" id="IPR000917">
    <property type="entry name" value="Sulfatase_N"/>
</dbReference>
<feature type="transmembrane region" description="Helical" evidence="6">
    <location>
        <begin position="51"/>
        <end position="75"/>
    </location>
</feature>
<dbReference type="EMBL" id="CP000302">
    <property type="protein sequence ID" value="ABE55617.1"/>
    <property type="molecule type" value="Genomic_DNA"/>
</dbReference>
<sequence>MSERREQMSRDKVSRLINWGHWFAFFNGLLAMIVGARYLSSLGYPETLLGWGYLVISTLGQFSFLAFIVYLVFLFPVTLLLPYSKILRGLGALVASLGLCILLYDTIIYDDYGIHLSPFAFDLAWADLNALLHGTSYIVTPIGIVIIELTAANFIWKRIEKIQKKQFGNKVVLFIGLCFISSHLIHIWADAADITDITRFDDAYPLSYPATARSFMESHGIEGTKDIDALLNNKLTSGSAKLTYPIAPLQCSAQTASNILLISIDSLRADMIDDKTMPFLSQYQQQNQFFSKHYSGGNQFKTGMFSLLYGLQANYSDRQEFHNKRPVITDELLKSGYELGLFIPEFNRQNALMNSMFDGFDMNASSRLDGGAAADLATVTNFALWQKQQADDTGAPWFALVNLTAPKDYDTPIGFLGIETVKPPFELKPAEKVLFNQYRQSLHFIDQQLKQLLSQVDNDTIVLITGTHGQIFNTNSDAVKRDLSPANVRVPLIIHRPDTPASKVKYRTSHYGIVPTLMTQVLGCDNPMADYSAGRGLLEPSKETWVYIGDSQIFAIYQKNEITVLDRYGKYRIYDSQFSKRLDKKMSAPELVQVMREGRRLYNQ</sequence>
<dbReference type="PANTHER" id="PTHR47371:SF3">
    <property type="entry name" value="PHOSPHOGLYCEROL TRANSFERASE I"/>
    <property type="match status" value="1"/>
</dbReference>
<keyword evidence="10" id="KW-1185">Reference proteome</keyword>
<comment type="subcellular location">
    <subcellularLocation>
        <location evidence="1">Cell membrane</location>
        <topology evidence="1">Multi-pass membrane protein</topology>
    </subcellularLocation>
</comment>
<evidence type="ECO:0000256" key="3">
    <source>
        <dbReference type="ARBA" id="ARBA00022692"/>
    </source>
</evidence>
<keyword evidence="5 6" id="KW-0472">Membrane</keyword>
<dbReference type="PIRSF" id="PIRSF004950">
    <property type="entry name" value="Mmb_sulf_HI0842"/>
    <property type="match status" value="1"/>
</dbReference>
<dbReference type="Gene3D" id="3.40.720.10">
    <property type="entry name" value="Alkaline Phosphatase, subunit A"/>
    <property type="match status" value="1"/>
</dbReference>
<dbReference type="KEGG" id="sdn:Sden_2337"/>
<dbReference type="Proteomes" id="UP000001982">
    <property type="component" value="Chromosome"/>
</dbReference>
<dbReference type="InterPro" id="IPR017850">
    <property type="entry name" value="Alkaline_phosphatase_core_sf"/>
</dbReference>
<protein>
    <submittedName>
        <fullName evidence="9">Sulfatase</fullName>
    </submittedName>
</protein>
<evidence type="ECO:0000256" key="4">
    <source>
        <dbReference type="ARBA" id="ARBA00022989"/>
    </source>
</evidence>
<dbReference type="eggNOG" id="COG3083">
    <property type="taxonomic scope" value="Bacteria"/>
</dbReference>
<evidence type="ECO:0000259" key="7">
    <source>
        <dbReference type="Pfam" id="PF00884"/>
    </source>
</evidence>
<dbReference type="SUPFAM" id="SSF53649">
    <property type="entry name" value="Alkaline phosphatase-like"/>
    <property type="match status" value="1"/>
</dbReference>
<keyword evidence="2" id="KW-1003">Cell membrane</keyword>
<dbReference type="RefSeq" id="WP_011496768.1">
    <property type="nucleotide sequence ID" value="NC_007954.1"/>
</dbReference>
<feature type="domain" description="Inner membrane protein YejM N-terminal" evidence="8">
    <location>
        <begin position="7"/>
        <end position="251"/>
    </location>
</feature>
<feature type="transmembrane region" description="Helical" evidence="6">
    <location>
        <begin position="168"/>
        <end position="189"/>
    </location>
</feature>
<dbReference type="GO" id="GO:0005886">
    <property type="term" value="C:plasma membrane"/>
    <property type="evidence" value="ECO:0007669"/>
    <property type="project" value="UniProtKB-SubCell"/>
</dbReference>
<evidence type="ECO:0000313" key="9">
    <source>
        <dbReference type="EMBL" id="ABE55617.1"/>
    </source>
</evidence>
<dbReference type="Pfam" id="PF00884">
    <property type="entry name" value="Sulfatase"/>
    <property type="match status" value="1"/>
</dbReference>
<evidence type="ECO:0000256" key="2">
    <source>
        <dbReference type="ARBA" id="ARBA00022475"/>
    </source>
</evidence>
<keyword evidence="3 6" id="KW-0812">Transmembrane</keyword>
<accession>Q12LQ9</accession>
<dbReference type="InterPro" id="IPR024588">
    <property type="entry name" value="YejM_N"/>
</dbReference>
<proteinExistence type="predicted"/>
<dbReference type="STRING" id="318161.Sden_2337"/>
<evidence type="ECO:0000256" key="1">
    <source>
        <dbReference type="ARBA" id="ARBA00004651"/>
    </source>
</evidence>
<dbReference type="PANTHER" id="PTHR47371">
    <property type="entry name" value="LIPOTEICHOIC ACID SYNTHASE"/>
    <property type="match status" value="1"/>
</dbReference>
<feature type="transmembrane region" description="Helical" evidence="6">
    <location>
        <begin position="87"/>
        <end position="109"/>
    </location>
</feature>
<dbReference type="OrthoDB" id="236686at2"/>
<reference evidence="9 10" key="1">
    <citation type="submission" date="2006-03" db="EMBL/GenBank/DDBJ databases">
        <title>Complete sequence of Shewanella denitrificans OS217.</title>
        <authorList>
            <consortium name="US DOE Joint Genome Institute"/>
            <person name="Copeland A."/>
            <person name="Lucas S."/>
            <person name="Lapidus A."/>
            <person name="Barry K."/>
            <person name="Detter J.C."/>
            <person name="Glavina del Rio T."/>
            <person name="Hammon N."/>
            <person name="Israni S."/>
            <person name="Dalin E."/>
            <person name="Tice H."/>
            <person name="Pitluck S."/>
            <person name="Brettin T."/>
            <person name="Bruce D."/>
            <person name="Han C."/>
            <person name="Tapia R."/>
            <person name="Gilna P."/>
            <person name="Kiss H."/>
            <person name="Schmutz J."/>
            <person name="Larimer F."/>
            <person name="Land M."/>
            <person name="Hauser L."/>
            <person name="Kyrpides N."/>
            <person name="Lykidis A."/>
            <person name="Richardson P."/>
        </authorList>
    </citation>
    <scope>NUCLEOTIDE SEQUENCE [LARGE SCALE GENOMIC DNA]</scope>
    <source>
        <strain evidence="10">OS217 / ATCC BAA-1090 / DSM 15013</strain>
    </source>
</reference>
<dbReference type="AlphaFoldDB" id="Q12LQ9"/>
<dbReference type="InterPro" id="IPR050448">
    <property type="entry name" value="OpgB/LTA_synthase_biosynth"/>
</dbReference>
<feature type="transmembrane region" description="Helical" evidence="6">
    <location>
        <begin position="137"/>
        <end position="156"/>
    </location>
</feature>
<dbReference type="InterPro" id="IPR012159">
    <property type="entry name" value="YejM-like"/>
</dbReference>
<evidence type="ECO:0000313" key="10">
    <source>
        <dbReference type="Proteomes" id="UP000001982"/>
    </source>
</evidence>
<evidence type="ECO:0000256" key="5">
    <source>
        <dbReference type="ARBA" id="ARBA00023136"/>
    </source>
</evidence>
<evidence type="ECO:0000256" key="6">
    <source>
        <dbReference type="SAM" id="Phobius"/>
    </source>
</evidence>
<feature type="transmembrane region" description="Helical" evidence="6">
    <location>
        <begin position="21"/>
        <end position="39"/>
    </location>
</feature>
<gene>
    <name evidence="9" type="ordered locus">Sden_2337</name>
</gene>
<keyword evidence="4 6" id="KW-1133">Transmembrane helix</keyword>